<gene>
    <name evidence="2" type="ORF">FRACYDRAFT_196920</name>
</gene>
<dbReference type="Gene3D" id="3.40.50.150">
    <property type="entry name" value="Vaccinia Virus protein VP39"/>
    <property type="match status" value="1"/>
</dbReference>
<reference evidence="2 3" key="1">
    <citation type="submission" date="2016-09" db="EMBL/GenBank/DDBJ databases">
        <title>Extensive genetic diversity and differential bi-allelic expression allows diatom success in the polar Southern Ocean.</title>
        <authorList>
            <consortium name="DOE Joint Genome Institute"/>
            <person name="Mock T."/>
            <person name="Otillar R.P."/>
            <person name="Strauss J."/>
            <person name="Dupont C."/>
            <person name="Frickenhaus S."/>
            <person name="Maumus F."/>
            <person name="Mcmullan M."/>
            <person name="Sanges R."/>
            <person name="Schmutz J."/>
            <person name="Toseland A."/>
            <person name="Valas R."/>
            <person name="Veluchamy A."/>
            <person name="Ward B.J."/>
            <person name="Allen A."/>
            <person name="Barry K."/>
            <person name="Falciatore A."/>
            <person name="Ferrante M."/>
            <person name="Fortunato A.E."/>
            <person name="Gloeckner G."/>
            <person name="Gruber A."/>
            <person name="Hipkin R."/>
            <person name="Janech M."/>
            <person name="Kroth P."/>
            <person name="Leese F."/>
            <person name="Lindquist E."/>
            <person name="Lyon B.R."/>
            <person name="Martin J."/>
            <person name="Mayer C."/>
            <person name="Parker M."/>
            <person name="Quesneville H."/>
            <person name="Raymond J."/>
            <person name="Uhlig C."/>
            <person name="Valentin K.U."/>
            <person name="Worden A.Z."/>
            <person name="Armbrust E.V."/>
            <person name="Bowler C."/>
            <person name="Green B."/>
            <person name="Moulton V."/>
            <person name="Van Oosterhout C."/>
            <person name="Grigoriev I."/>
        </authorList>
    </citation>
    <scope>NUCLEOTIDE SEQUENCE [LARGE SCALE GENOMIC DNA]</scope>
    <source>
        <strain evidence="2 3">CCMP1102</strain>
    </source>
</reference>
<evidence type="ECO:0000313" key="3">
    <source>
        <dbReference type="Proteomes" id="UP000095751"/>
    </source>
</evidence>
<dbReference type="SUPFAM" id="SSF53335">
    <property type="entry name" value="S-adenosyl-L-methionine-dependent methyltransferases"/>
    <property type="match status" value="1"/>
</dbReference>
<keyword evidence="3" id="KW-1185">Reference proteome</keyword>
<dbReference type="GO" id="GO:0008757">
    <property type="term" value="F:S-adenosylmethionine-dependent methyltransferase activity"/>
    <property type="evidence" value="ECO:0007669"/>
    <property type="project" value="InterPro"/>
</dbReference>
<dbReference type="InterPro" id="IPR013216">
    <property type="entry name" value="Methyltransf_11"/>
</dbReference>
<protein>
    <recommendedName>
        <fullName evidence="1">Methyltransferase type 11 domain-containing protein</fullName>
    </recommendedName>
</protein>
<sequence>MKAKGNSMTVQDVLATAQFPSLWPYSTTTDLSRQDESIDQNFYSSPRFCFHVDDQAVAALTNYYSKEFPKYNNKPAILDLCASHVSHFPQDVADYTGRRVALGMNKEELEQNKQVDEFVVKDLNKDPTLPFEDNSFDIVTNAVSIDYLTNPLEICQEVARVLKPGGCAMFALSNRCFPTKAVNLWLKTNDLEHVYAVGSYFHYTKMFQPPTAIEVGPNPIWVLGQSQNIAYLSVVRATVDK</sequence>
<feature type="domain" description="Methyltransferase type 11" evidence="1">
    <location>
        <begin position="101"/>
        <end position="169"/>
    </location>
</feature>
<organism evidence="2 3">
    <name type="scientific">Fragilariopsis cylindrus CCMP1102</name>
    <dbReference type="NCBI Taxonomy" id="635003"/>
    <lineage>
        <taxon>Eukaryota</taxon>
        <taxon>Sar</taxon>
        <taxon>Stramenopiles</taxon>
        <taxon>Ochrophyta</taxon>
        <taxon>Bacillariophyta</taxon>
        <taxon>Bacillariophyceae</taxon>
        <taxon>Bacillariophycidae</taxon>
        <taxon>Bacillariales</taxon>
        <taxon>Bacillariaceae</taxon>
        <taxon>Fragilariopsis</taxon>
    </lineage>
</organism>
<dbReference type="InterPro" id="IPR029063">
    <property type="entry name" value="SAM-dependent_MTases_sf"/>
</dbReference>
<dbReference type="AlphaFoldDB" id="A0A1E7EQC6"/>
<accession>A0A1E7EQC6</accession>
<dbReference type="PANTHER" id="PTHR43036">
    <property type="entry name" value="OSJNBB0011N17.9 PROTEIN"/>
    <property type="match status" value="1"/>
</dbReference>
<evidence type="ECO:0000259" key="1">
    <source>
        <dbReference type="Pfam" id="PF08241"/>
    </source>
</evidence>
<dbReference type="KEGG" id="fcy:FRACYDRAFT_196920"/>
<dbReference type="EMBL" id="KV784382">
    <property type="protein sequence ID" value="OEU08172.1"/>
    <property type="molecule type" value="Genomic_DNA"/>
</dbReference>
<dbReference type="InParanoid" id="A0A1E7EQC6"/>
<dbReference type="OrthoDB" id="2013972at2759"/>
<dbReference type="Proteomes" id="UP000095751">
    <property type="component" value="Unassembled WGS sequence"/>
</dbReference>
<evidence type="ECO:0000313" key="2">
    <source>
        <dbReference type="EMBL" id="OEU08172.1"/>
    </source>
</evidence>
<dbReference type="CDD" id="cd02440">
    <property type="entry name" value="AdoMet_MTases"/>
    <property type="match status" value="1"/>
</dbReference>
<name>A0A1E7EQC6_9STRA</name>
<proteinExistence type="predicted"/>
<dbReference type="PANTHER" id="PTHR43036:SF2">
    <property type="entry name" value="OS04G0481300 PROTEIN"/>
    <property type="match status" value="1"/>
</dbReference>
<dbReference type="Pfam" id="PF08241">
    <property type="entry name" value="Methyltransf_11"/>
    <property type="match status" value="1"/>
</dbReference>